<feature type="transmembrane region" description="Helical" evidence="1">
    <location>
        <begin position="110"/>
        <end position="130"/>
    </location>
</feature>
<dbReference type="VEuPathDB" id="MicrosporidiaDB:H312_01129"/>
<feature type="transmembrane region" description="Helical" evidence="1">
    <location>
        <begin position="84"/>
        <end position="103"/>
    </location>
</feature>
<feature type="transmembrane region" description="Helical" evidence="1">
    <location>
        <begin position="61"/>
        <end position="78"/>
    </location>
</feature>
<proteinExistence type="predicted"/>
<keyword evidence="1" id="KW-0472">Membrane</keyword>
<dbReference type="Proteomes" id="UP000030655">
    <property type="component" value="Unassembled WGS sequence"/>
</dbReference>
<reference evidence="3" key="1">
    <citation type="submission" date="2013-02" db="EMBL/GenBank/DDBJ databases">
        <authorList>
            <consortium name="The Broad Institute Genome Sequencing Platform"/>
            <person name="Cuomo C."/>
            <person name="Becnel J."/>
            <person name="Sanscrainte N."/>
            <person name="Walker B."/>
            <person name="Young S.K."/>
            <person name="Zeng Q."/>
            <person name="Gargeya S."/>
            <person name="Fitzgerald M."/>
            <person name="Haas B."/>
            <person name="Abouelleil A."/>
            <person name="Alvarado L."/>
            <person name="Arachchi H.M."/>
            <person name="Berlin A.M."/>
            <person name="Chapman S.B."/>
            <person name="Dewar J."/>
            <person name="Goldberg J."/>
            <person name="Griggs A."/>
            <person name="Gujja S."/>
            <person name="Hansen M."/>
            <person name="Howarth C."/>
            <person name="Imamovic A."/>
            <person name="Larimer J."/>
            <person name="McCowan C."/>
            <person name="Murphy C."/>
            <person name="Neiman D."/>
            <person name="Pearson M."/>
            <person name="Priest M."/>
            <person name="Roberts A."/>
            <person name="Saif S."/>
            <person name="Shea T."/>
            <person name="Sisk P."/>
            <person name="Sykes S."/>
            <person name="Wortman J."/>
            <person name="Nusbaum C."/>
            <person name="Birren B."/>
        </authorList>
    </citation>
    <scope>NUCLEOTIDE SEQUENCE [LARGE SCALE GENOMIC DNA]</scope>
    <source>
        <strain evidence="3">PRA339</strain>
    </source>
</reference>
<reference evidence="2 3" key="2">
    <citation type="submission" date="2014-03" db="EMBL/GenBank/DDBJ databases">
        <title>The Genome Sequence of Anncaliia algerae insect isolate PRA339.</title>
        <authorList>
            <consortium name="The Broad Institute Genome Sequencing Platform"/>
            <consortium name="The Broad Institute Genome Sequencing Center for Infectious Disease"/>
            <person name="Cuomo C."/>
            <person name="Becnel J."/>
            <person name="Sanscrainte N."/>
            <person name="Walker B."/>
            <person name="Young S.K."/>
            <person name="Zeng Q."/>
            <person name="Gargeya S."/>
            <person name="Fitzgerald M."/>
            <person name="Haas B."/>
            <person name="Abouelleil A."/>
            <person name="Alvarado L."/>
            <person name="Arachchi H.M."/>
            <person name="Berlin A.M."/>
            <person name="Chapman S.B."/>
            <person name="Dewar J."/>
            <person name="Goldberg J."/>
            <person name="Griggs A."/>
            <person name="Gujja S."/>
            <person name="Hansen M."/>
            <person name="Howarth C."/>
            <person name="Imamovic A."/>
            <person name="Larimer J."/>
            <person name="McCowan C."/>
            <person name="Murphy C."/>
            <person name="Neiman D."/>
            <person name="Pearson M."/>
            <person name="Priest M."/>
            <person name="Roberts A."/>
            <person name="Saif S."/>
            <person name="Shea T."/>
            <person name="Sisk P."/>
            <person name="Sykes S."/>
            <person name="Wortman J."/>
            <person name="Nusbaum C."/>
            <person name="Birren B."/>
        </authorList>
    </citation>
    <scope>NUCLEOTIDE SEQUENCE [LARGE SCALE GENOMIC DNA]</scope>
    <source>
        <strain evidence="2 3">PRA339</strain>
    </source>
</reference>
<dbReference type="AlphaFoldDB" id="A0A059F2X8"/>
<keyword evidence="1" id="KW-1133">Transmembrane helix</keyword>
<protein>
    <submittedName>
        <fullName evidence="2">Uncharacterized protein</fullName>
    </submittedName>
</protein>
<feature type="transmembrane region" description="Helical" evidence="1">
    <location>
        <begin position="238"/>
        <end position="255"/>
    </location>
</feature>
<keyword evidence="1" id="KW-0812">Transmembrane</keyword>
<evidence type="ECO:0000313" key="2">
    <source>
        <dbReference type="EMBL" id="KCZ81457.1"/>
    </source>
</evidence>
<accession>A0A059F2X8</accession>
<gene>
    <name evidence="2" type="ORF">H312_01129</name>
</gene>
<dbReference type="EMBL" id="KK365142">
    <property type="protein sequence ID" value="KCZ81457.1"/>
    <property type="molecule type" value="Genomic_DNA"/>
</dbReference>
<feature type="transmembrane region" description="Helical" evidence="1">
    <location>
        <begin position="176"/>
        <end position="195"/>
    </location>
</feature>
<organism evidence="2 3">
    <name type="scientific">Anncaliia algerae PRA339</name>
    <dbReference type="NCBI Taxonomy" id="1288291"/>
    <lineage>
        <taxon>Eukaryota</taxon>
        <taxon>Fungi</taxon>
        <taxon>Fungi incertae sedis</taxon>
        <taxon>Microsporidia</taxon>
        <taxon>Tubulinosematoidea</taxon>
        <taxon>Tubulinosematidae</taxon>
        <taxon>Anncaliia</taxon>
    </lineage>
</organism>
<sequence length="271" mass="31912">MMQIKKTEAHCEDSNIRGSSLENDTEIEINHTINHIQMIEEPQNIKYIDLVKKISMPWMPIYEITILLIFKYFELIMFMNDVYFKSTLVSFGICLVFNLFISFNDVTLNIYNCLLILSSFLKFIVMSYSLSLNTQIFTKLFYSNDFLKIFVFRTGMFVVQNIILGLLLFFDVDSNFLAYIFVFLFVGKTFIQLIIISSCHLLVLFDLFYILMTLAVASIPYTIYIKKMDQQRKRRCKIAFYIYLISVLAVSSYNYPQNLLSEKVYLLVNPK</sequence>
<keyword evidence="3" id="KW-1185">Reference proteome</keyword>
<feature type="transmembrane region" description="Helical" evidence="1">
    <location>
        <begin position="207"/>
        <end position="226"/>
    </location>
</feature>
<feature type="transmembrane region" description="Helical" evidence="1">
    <location>
        <begin position="150"/>
        <end position="169"/>
    </location>
</feature>
<name>A0A059F2X8_9MICR</name>
<evidence type="ECO:0000256" key="1">
    <source>
        <dbReference type="SAM" id="Phobius"/>
    </source>
</evidence>
<dbReference type="HOGENOM" id="CLU_1158747_0_0_1"/>
<evidence type="ECO:0000313" key="3">
    <source>
        <dbReference type="Proteomes" id="UP000030655"/>
    </source>
</evidence>